<dbReference type="Pfam" id="PF12146">
    <property type="entry name" value="Hydrolase_4"/>
    <property type="match status" value="1"/>
</dbReference>
<organism evidence="2 3">
    <name type="scientific">Pseudoxanthomonas indica</name>
    <dbReference type="NCBI Taxonomy" id="428993"/>
    <lineage>
        <taxon>Bacteria</taxon>
        <taxon>Pseudomonadati</taxon>
        <taxon>Pseudomonadota</taxon>
        <taxon>Gammaproteobacteria</taxon>
        <taxon>Lysobacterales</taxon>
        <taxon>Lysobacteraceae</taxon>
        <taxon>Pseudoxanthomonas</taxon>
    </lineage>
</organism>
<protein>
    <submittedName>
        <fullName evidence="2">Predicted alpha/beta hydrolase</fullName>
    </submittedName>
</protein>
<dbReference type="SUPFAM" id="SSF53474">
    <property type="entry name" value="alpha/beta-Hydrolases"/>
    <property type="match status" value="1"/>
</dbReference>
<dbReference type="InterPro" id="IPR022742">
    <property type="entry name" value="Hydrolase_4"/>
</dbReference>
<keyword evidence="2" id="KW-0378">Hydrolase</keyword>
<dbReference type="STRING" id="428993.SAMN06296058_0428"/>
<sequence>MTITSRELPLSTHDDHRYTLLARLPATPSARLLWLPALGVAAKHYLPLAEALAARGVAVYLHEWRGNGSSTLRPDKHHDWGYRQLLVEDIAASHAAMAADSPQVPAIIGGHSLGGQLASCYLGLHAQDFQKLWLVASGTPHWRTFAPPRGWLLPFFYQFAIWLAHHRGAFPGRQLGFGGVEARSLICDWASVGLSGRYAAAGLEVDLQAVMAAAAPEIRGVLFKQDWLAPQASLAGLLAKMPKASKQVVMLDAARLGVRADHFAWMKQPAAVVDTLLG</sequence>
<dbReference type="InterPro" id="IPR017208">
    <property type="entry name" value="UCP037442_abhydr"/>
</dbReference>
<dbReference type="OrthoDB" id="9785076at2"/>
<dbReference type="RefSeq" id="WP_079722829.1">
    <property type="nucleotide sequence ID" value="NZ_BMCL01000003.1"/>
</dbReference>
<evidence type="ECO:0000313" key="2">
    <source>
        <dbReference type="EMBL" id="SKC45181.1"/>
    </source>
</evidence>
<keyword evidence="3" id="KW-1185">Reference proteome</keyword>
<dbReference type="AlphaFoldDB" id="A0A1T5J1I6"/>
<dbReference type="EMBL" id="FUZV01000001">
    <property type="protein sequence ID" value="SKC45181.1"/>
    <property type="molecule type" value="Genomic_DNA"/>
</dbReference>
<dbReference type="Gene3D" id="3.40.50.1820">
    <property type="entry name" value="alpha/beta hydrolase"/>
    <property type="match status" value="1"/>
</dbReference>
<evidence type="ECO:0000259" key="1">
    <source>
        <dbReference type="Pfam" id="PF12146"/>
    </source>
</evidence>
<dbReference type="InterPro" id="IPR029058">
    <property type="entry name" value="AB_hydrolase_fold"/>
</dbReference>
<proteinExistence type="predicted"/>
<dbReference type="PIRSF" id="PIRSF037442">
    <property type="entry name" value="UCP037442_abhydr"/>
    <property type="match status" value="1"/>
</dbReference>
<reference evidence="2 3" key="1">
    <citation type="submission" date="2017-02" db="EMBL/GenBank/DDBJ databases">
        <authorList>
            <person name="Peterson S.W."/>
        </authorList>
    </citation>
    <scope>NUCLEOTIDE SEQUENCE [LARGE SCALE GENOMIC DNA]</scope>
    <source>
        <strain evidence="2 3">P15</strain>
    </source>
</reference>
<dbReference type="GO" id="GO:0016787">
    <property type="term" value="F:hydrolase activity"/>
    <property type="evidence" value="ECO:0007669"/>
    <property type="project" value="UniProtKB-KW"/>
</dbReference>
<feature type="domain" description="Serine aminopeptidase S33" evidence="1">
    <location>
        <begin position="29"/>
        <end position="163"/>
    </location>
</feature>
<evidence type="ECO:0000313" key="3">
    <source>
        <dbReference type="Proteomes" id="UP000190341"/>
    </source>
</evidence>
<dbReference type="Proteomes" id="UP000190341">
    <property type="component" value="Unassembled WGS sequence"/>
</dbReference>
<accession>A0A1T5J1I6</accession>
<gene>
    <name evidence="2" type="ORF">SAMN06296058_0428</name>
</gene>
<name>A0A1T5J1I6_9GAMM</name>